<evidence type="ECO:0000256" key="3">
    <source>
        <dbReference type="SAM" id="SignalP"/>
    </source>
</evidence>
<reference evidence="4 5" key="1">
    <citation type="journal article" date="2014" name="Genome Biol. Evol.">
        <title>The secreted proteins of Achlya hypogyna and Thraustotheca clavata identify the ancestral oomycete secretome and reveal gene acquisitions by horizontal gene transfer.</title>
        <authorList>
            <person name="Misner I."/>
            <person name="Blouin N."/>
            <person name="Leonard G."/>
            <person name="Richards T.A."/>
            <person name="Lane C.E."/>
        </authorList>
    </citation>
    <scope>NUCLEOTIDE SEQUENCE [LARGE SCALE GENOMIC DNA]</scope>
    <source>
        <strain evidence="4 5">ATCC 34112</strain>
    </source>
</reference>
<gene>
    <name evidence="4" type="ORF">THRCLA_04001</name>
</gene>
<feature type="compositionally biased region" description="Polar residues" evidence="1">
    <location>
        <begin position="159"/>
        <end position="172"/>
    </location>
</feature>
<feature type="compositionally biased region" description="Polar residues" evidence="1">
    <location>
        <begin position="286"/>
        <end position="309"/>
    </location>
</feature>
<evidence type="ECO:0000256" key="1">
    <source>
        <dbReference type="SAM" id="MobiDB-lite"/>
    </source>
</evidence>
<dbReference type="AlphaFoldDB" id="A0A1W0A069"/>
<dbReference type="OrthoDB" id="79060at2759"/>
<feature type="signal peptide" evidence="3">
    <location>
        <begin position="1"/>
        <end position="18"/>
    </location>
</feature>
<dbReference type="Proteomes" id="UP000243217">
    <property type="component" value="Unassembled WGS sequence"/>
</dbReference>
<keyword evidence="2" id="KW-1133">Transmembrane helix</keyword>
<evidence type="ECO:0008006" key="6">
    <source>
        <dbReference type="Google" id="ProtNLM"/>
    </source>
</evidence>
<comment type="caution">
    <text evidence="4">The sequence shown here is derived from an EMBL/GenBank/DDBJ whole genome shotgun (WGS) entry which is preliminary data.</text>
</comment>
<feature type="compositionally biased region" description="Low complexity" evidence="1">
    <location>
        <begin position="105"/>
        <end position="158"/>
    </location>
</feature>
<feature type="compositionally biased region" description="Low complexity" evidence="1">
    <location>
        <begin position="81"/>
        <end position="90"/>
    </location>
</feature>
<organism evidence="4 5">
    <name type="scientific">Thraustotheca clavata</name>
    <dbReference type="NCBI Taxonomy" id="74557"/>
    <lineage>
        <taxon>Eukaryota</taxon>
        <taxon>Sar</taxon>
        <taxon>Stramenopiles</taxon>
        <taxon>Oomycota</taxon>
        <taxon>Saprolegniomycetes</taxon>
        <taxon>Saprolegniales</taxon>
        <taxon>Achlyaceae</taxon>
        <taxon>Thraustotheca</taxon>
    </lineage>
</organism>
<feature type="region of interest" description="Disordered" evidence="1">
    <location>
        <begin position="81"/>
        <end position="172"/>
    </location>
</feature>
<keyword evidence="5" id="KW-1185">Reference proteome</keyword>
<keyword evidence="2" id="KW-0812">Transmembrane</keyword>
<feature type="chain" id="PRO_5013116937" description="Carbohydrate-binding protein" evidence="3">
    <location>
        <begin position="19"/>
        <end position="332"/>
    </location>
</feature>
<accession>A0A1W0A069</accession>
<keyword evidence="2" id="KW-0472">Membrane</keyword>
<proteinExistence type="predicted"/>
<dbReference type="STRING" id="74557.A0A1W0A069"/>
<dbReference type="EMBL" id="JNBS01000804">
    <property type="protein sequence ID" value="OQS03683.1"/>
    <property type="molecule type" value="Genomic_DNA"/>
</dbReference>
<name>A0A1W0A069_9STRA</name>
<sequence>MKALVAYVLAGLAISANASSICSMSYCYAGAQFNSANKISSTQAIGGVAPCFQNVAGGVACYAYNGLGACPFPGMVDCGSSGSSGSSTTGPTVAPVTTSLTPIGTVSKSPAVVTTTPSSTPSKSPTYKPSPTPVSSNSGSKSNGSKSSGSSSGTPSTTADNRAANSNESSGTGVWPYLVGGGAAMLLIGVIVILLVKKSRDGEDDDEIEDHIYQSQHRSGKHSMQSVSNTHLSPYDMKQTHTYDVEMGYQPTIGYQDPRAAAPAKPQQQYVPQAIPKQQIPPANQYSAPTNQYPAATNQYSVPANQYQAPSRGDMHLLPDTREDDDRHSVTF</sequence>
<evidence type="ECO:0000256" key="2">
    <source>
        <dbReference type="SAM" id="Phobius"/>
    </source>
</evidence>
<protein>
    <recommendedName>
        <fullName evidence="6">Carbohydrate-binding protein</fullName>
    </recommendedName>
</protein>
<keyword evidence="3" id="KW-0732">Signal</keyword>
<evidence type="ECO:0000313" key="5">
    <source>
        <dbReference type="Proteomes" id="UP000243217"/>
    </source>
</evidence>
<evidence type="ECO:0000313" key="4">
    <source>
        <dbReference type="EMBL" id="OQS03683.1"/>
    </source>
</evidence>
<feature type="region of interest" description="Disordered" evidence="1">
    <location>
        <begin position="280"/>
        <end position="332"/>
    </location>
</feature>
<feature type="compositionally biased region" description="Polar residues" evidence="1">
    <location>
        <begin position="95"/>
        <end position="104"/>
    </location>
</feature>
<feature type="compositionally biased region" description="Basic and acidic residues" evidence="1">
    <location>
        <begin position="313"/>
        <end position="332"/>
    </location>
</feature>
<feature type="transmembrane region" description="Helical" evidence="2">
    <location>
        <begin position="174"/>
        <end position="196"/>
    </location>
</feature>